<dbReference type="PIRSF" id="PIRSF037217">
    <property type="entry name" value="Carboxypeptidase_S"/>
    <property type="match status" value="1"/>
</dbReference>
<dbReference type="EMBL" id="MCFC01000004">
    <property type="protein sequence ID" value="ORY33967.1"/>
    <property type="molecule type" value="Genomic_DNA"/>
</dbReference>
<evidence type="ECO:0000256" key="6">
    <source>
        <dbReference type="PIRSR" id="PIRSR037217-1"/>
    </source>
</evidence>
<dbReference type="Proteomes" id="UP000193986">
    <property type="component" value="Unassembled WGS sequence"/>
</dbReference>
<proteinExistence type="inferred from homology"/>
<dbReference type="Gene3D" id="3.40.630.10">
    <property type="entry name" value="Zn peptidases"/>
    <property type="match status" value="1"/>
</dbReference>
<feature type="active site" evidence="6">
    <location>
        <position position="170"/>
    </location>
</feature>
<dbReference type="GO" id="GO:0051603">
    <property type="term" value="P:proteolysis involved in protein catabolic process"/>
    <property type="evidence" value="ECO:0007669"/>
    <property type="project" value="TreeGrafter"/>
</dbReference>
<dbReference type="SUPFAM" id="SSF55031">
    <property type="entry name" value="Bacterial exopeptidase dimerisation domain"/>
    <property type="match status" value="1"/>
</dbReference>
<evidence type="ECO:0000256" key="2">
    <source>
        <dbReference type="ARBA" id="ARBA00022670"/>
    </source>
</evidence>
<dbReference type="InterPro" id="IPR036264">
    <property type="entry name" value="Bact_exopeptidase_dim_dom"/>
</dbReference>
<name>A0A1Y2BHH3_9TREE</name>
<keyword evidence="5 7" id="KW-0862">Zinc</keyword>
<dbReference type="InterPro" id="IPR017141">
    <property type="entry name" value="Pept_M20_carboxypep"/>
</dbReference>
<evidence type="ECO:0000256" key="4">
    <source>
        <dbReference type="ARBA" id="ARBA00022801"/>
    </source>
</evidence>
<dbReference type="GO" id="GO:0043604">
    <property type="term" value="P:amide biosynthetic process"/>
    <property type="evidence" value="ECO:0007669"/>
    <property type="project" value="UniProtKB-ARBA"/>
</dbReference>
<dbReference type="InterPro" id="IPR047177">
    <property type="entry name" value="Pept_M20A"/>
</dbReference>
<gene>
    <name evidence="9" type="ORF">BCR39DRAFT_517973</name>
</gene>
<feature type="binding site" evidence="7">
    <location>
        <position position="541"/>
    </location>
    <ligand>
        <name>Zn(2+)</name>
        <dbReference type="ChEBI" id="CHEBI:29105"/>
        <label>1</label>
    </ligand>
</feature>
<evidence type="ECO:0000256" key="3">
    <source>
        <dbReference type="ARBA" id="ARBA00022723"/>
    </source>
</evidence>
<feature type="binding site" evidence="7">
    <location>
        <position position="246"/>
    </location>
    <ligand>
        <name>Zn(2+)</name>
        <dbReference type="ChEBI" id="CHEBI:29105"/>
        <label>1</label>
    </ligand>
</feature>
<dbReference type="Pfam" id="PF07687">
    <property type="entry name" value="M20_dimer"/>
    <property type="match status" value="1"/>
</dbReference>
<dbReference type="GO" id="GO:0043605">
    <property type="term" value="P:amide catabolic process"/>
    <property type="evidence" value="ECO:0007669"/>
    <property type="project" value="UniProtKB-ARBA"/>
</dbReference>
<comment type="caution">
    <text evidence="9">The sequence shown here is derived from an EMBL/GenBank/DDBJ whole genome shotgun (WGS) entry which is preliminary data.</text>
</comment>
<dbReference type="InterPro" id="IPR001261">
    <property type="entry name" value="ArgE/DapE_CS"/>
</dbReference>
<evidence type="ECO:0000259" key="8">
    <source>
        <dbReference type="Pfam" id="PF07687"/>
    </source>
</evidence>
<dbReference type="STRING" id="71784.A0A1Y2BHH3"/>
<dbReference type="OrthoDB" id="3064516at2759"/>
<organism evidence="9 10">
    <name type="scientific">Naematelia encephala</name>
    <dbReference type="NCBI Taxonomy" id="71784"/>
    <lineage>
        <taxon>Eukaryota</taxon>
        <taxon>Fungi</taxon>
        <taxon>Dikarya</taxon>
        <taxon>Basidiomycota</taxon>
        <taxon>Agaricomycotina</taxon>
        <taxon>Tremellomycetes</taxon>
        <taxon>Tremellales</taxon>
        <taxon>Naemateliaceae</taxon>
        <taxon>Naematelia</taxon>
    </lineage>
</organism>
<feature type="binding site" evidence="7">
    <location>
        <position position="211"/>
    </location>
    <ligand>
        <name>Zn(2+)</name>
        <dbReference type="ChEBI" id="CHEBI:29105"/>
        <label>2</label>
    </ligand>
</feature>
<dbReference type="CDD" id="cd05674">
    <property type="entry name" value="M20_yscS"/>
    <property type="match status" value="1"/>
</dbReference>
<evidence type="ECO:0000313" key="9">
    <source>
        <dbReference type="EMBL" id="ORY33967.1"/>
    </source>
</evidence>
<dbReference type="GO" id="GO:0006520">
    <property type="term" value="P:amino acid metabolic process"/>
    <property type="evidence" value="ECO:0007669"/>
    <property type="project" value="UniProtKB-ARBA"/>
</dbReference>
<dbReference type="AlphaFoldDB" id="A0A1Y2BHH3"/>
<dbReference type="GO" id="GO:0005576">
    <property type="term" value="C:extracellular region"/>
    <property type="evidence" value="ECO:0007669"/>
    <property type="project" value="UniProtKB-ARBA"/>
</dbReference>
<dbReference type="GO" id="GO:0006629">
    <property type="term" value="P:lipid metabolic process"/>
    <property type="evidence" value="ECO:0007669"/>
    <property type="project" value="UniProtKB-ARBA"/>
</dbReference>
<comment type="similarity">
    <text evidence="1">Belongs to the peptidase M20A family.</text>
</comment>
<dbReference type="GO" id="GO:0000328">
    <property type="term" value="C:fungal-type vacuole lumen"/>
    <property type="evidence" value="ECO:0007669"/>
    <property type="project" value="TreeGrafter"/>
</dbReference>
<dbReference type="GO" id="GO:1990845">
    <property type="term" value="P:adaptive thermogenesis"/>
    <property type="evidence" value="ECO:0007669"/>
    <property type="project" value="UniProtKB-ARBA"/>
</dbReference>
<dbReference type="FunFam" id="1.10.150.900:FF:000003">
    <property type="entry name" value="N-fatty-acyl-amino acid synthase/hydrolase PM20D1"/>
    <property type="match status" value="1"/>
</dbReference>
<feature type="domain" description="Peptidase M20 dimerisation" evidence="8">
    <location>
        <begin position="294"/>
        <end position="441"/>
    </location>
</feature>
<evidence type="ECO:0000313" key="10">
    <source>
        <dbReference type="Proteomes" id="UP000193986"/>
    </source>
</evidence>
<evidence type="ECO:0000256" key="7">
    <source>
        <dbReference type="PIRSR" id="PIRSR037217-2"/>
    </source>
</evidence>
<dbReference type="InParanoid" id="A0A1Y2BHH3"/>
<keyword evidence="9" id="KW-0121">Carboxypeptidase</keyword>
<keyword evidence="4" id="KW-0378">Hydrolase</keyword>
<evidence type="ECO:0000256" key="5">
    <source>
        <dbReference type="ARBA" id="ARBA00022833"/>
    </source>
</evidence>
<dbReference type="InterPro" id="IPR002933">
    <property type="entry name" value="Peptidase_M20"/>
</dbReference>
<feature type="active site" description="Proton acceptor" evidence="6">
    <location>
        <position position="245"/>
    </location>
</feature>
<dbReference type="PANTHER" id="PTHR45962:SF1">
    <property type="entry name" value="N-FATTY-ACYL-AMINO ACID SYNTHASE_HYDROLASE PM20D1"/>
    <property type="match status" value="1"/>
</dbReference>
<dbReference type="GO" id="GO:0004181">
    <property type="term" value="F:metallocarboxypeptidase activity"/>
    <property type="evidence" value="ECO:0007669"/>
    <property type="project" value="InterPro"/>
</dbReference>
<keyword evidence="2" id="KW-0645">Protease</keyword>
<sequence>MSSSEKGSLPLPASEPTRSARSSRATWALFSILILLAYHSNIFSPFSSSKPTHHYTAAQLESAKCPIQPAPLNVGNDWNPLTDPTYAELAAKRLSKSVQLDTESFDNFPLDPKDSVYDKHYKLSHWLESEYSKLFSDPIKHEYVNTHGHLFTWQGSKPELKPILLMAHTDTVPVLAATLDQWTFPPFDGTIAVNATPNTPGTWVWGRGVSDCKNSLLGIYGAVERLVSEGFTPERTILISNGFDEEIGGIRGSGHTAALIAERYGPDGVAFLVDEGFSGISTEYGTTFASFGMAEKGSVNFQLKVETLGGHSSVPPPHTGIGITSLLLAELEAHPFEPVLDPAGPYLKFLSCLSDYADIPSKLKSDIHTPQKWSKLAKELATADRRVNSLLATSQAIDLINGGVKVNALPEVVDTTINYRISFTSSVAETKEHVAAVIKPLASALNFTSTIFGEESASTKSPSHITLQLQSAVSLEPAPITSSTGPSFELMAGTAKHVFGAETIVAPTGMYANTDTRLFWNHTKNLYRFTPAVVVENLNQHTVDERISLDGHLNTTRFFYKLLQNSQGWDDA</sequence>
<keyword evidence="10" id="KW-1185">Reference proteome</keyword>
<keyword evidence="3 7" id="KW-0479">Metal-binding</keyword>
<dbReference type="Pfam" id="PF01546">
    <property type="entry name" value="Peptidase_M20"/>
    <property type="match status" value="1"/>
</dbReference>
<feature type="binding site" evidence="7">
    <location>
        <position position="274"/>
    </location>
    <ligand>
        <name>Zn(2+)</name>
        <dbReference type="ChEBI" id="CHEBI:29105"/>
        <label>2</label>
    </ligand>
</feature>
<dbReference type="FunFam" id="3.40.630.10:FF:000027">
    <property type="entry name" value="N-fatty-acyl-amino acid synthase/hydrolase PM20D1"/>
    <property type="match status" value="1"/>
</dbReference>
<dbReference type="GO" id="GO:0046872">
    <property type="term" value="F:metal ion binding"/>
    <property type="evidence" value="ECO:0007669"/>
    <property type="project" value="UniProtKB-KW"/>
</dbReference>
<evidence type="ECO:0000256" key="1">
    <source>
        <dbReference type="ARBA" id="ARBA00006247"/>
    </source>
</evidence>
<dbReference type="Gene3D" id="3.30.70.360">
    <property type="match status" value="1"/>
</dbReference>
<dbReference type="InterPro" id="IPR011650">
    <property type="entry name" value="Peptidase_M20_dimer"/>
</dbReference>
<protein>
    <submittedName>
        <fullName evidence="9">Putative Gly-X carboxypeptidase</fullName>
    </submittedName>
</protein>
<dbReference type="Gene3D" id="1.10.150.900">
    <property type="match status" value="1"/>
</dbReference>
<feature type="binding site" evidence="7">
    <location>
        <position position="168"/>
    </location>
    <ligand>
        <name>Zn(2+)</name>
        <dbReference type="ChEBI" id="CHEBI:29105"/>
        <label>2</label>
    </ligand>
</feature>
<dbReference type="SUPFAM" id="SSF53187">
    <property type="entry name" value="Zn-dependent exopeptidases"/>
    <property type="match status" value="1"/>
</dbReference>
<reference evidence="9 10" key="1">
    <citation type="submission" date="2016-07" db="EMBL/GenBank/DDBJ databases">
        <title>Pervasive Adenine N6-methylation of Active Genes in Fungi.</title>
        <authorList>
            <consortium name="DOE Joint Genome Institute"/>
            <person name="Mondo S.J."/>
            <person name="Dannebaum R.O."/>
            <person name="Kuo R.C."/>
            <person name="Labutti K."/>
            <person name="Haridas S."/>
            <person name="Kuo A."/>
            <person name="Salamov A."/>
            <person name="Ahrendt S.R."/>
            <person name="Lipzen A."/>
            <person name="Sullivan W."/>
            <person name="Andreopoulos W.B."/>
            <person name="Clum A."/>
            <person name="Lindquist E."/>
            <person name="Daum C."/>
            <person name="Ramamoorthy G.K."/>
            <person name="Gryganskyi A."/>
            <person name="Culley D."/>
            <person name="Magnuson J.K."/>
            <person name="James T.Y."/>
            <person name="O'Malley M.A."/>
            <person name="Stajich J.E."/>
            <person name="Spatafora J.W."/>
            <person name="Visel A."/>
            <person name="Grigoriev I.V."/>
        </authorList>
    </citation>
    <scope>NUCLEOTIDE SEQUENCE [LARGE SCALE GENOMIC DNA]</scope>
    <source>
        <strain evidence="9 10">68-887.2</strain>
    </source>
</reference>
<dbReference type="PANTHER" id="PTHR45962">
    <property type="entry name" value="N-FATTY-ACYL-AMINO ACID SYNTHASE/HYDROLASE PM20D1"/>
    <property type="match status" value="1"/>
</dbReference>
<accession>A0A1Y2BHH3</accession>
<dbReference type="PROSITE" id="PS00758">
    <property type="entry name" value="ARGE_DAPE_CPG2_1"/>
    <property type="match status" value="1"/>
</dbReference>
<feature type="binding site" evidence="7">
    <location>
        <position position="211"/>
    </location>
    <ligand>
        <name>Zn(2+)</name>
        <dbReference type="ChEBI" id="CHEBI:29105"/>
        <label>1</label>
    </ligand>
</feature>
<dbReference type="GO" id="GO:0016810">
    <property type="term" value="F:hydrolase activity, acting on carbon-nitrogen (but not peptide) bonds"/>
    <property type="evidence" value="ECO:0007669"/>
    <property type="project" value="UniProtKB-ARBA"/>
</dbReference>